<dbReference type="EMBL" id="FWXI01000001">
    <property type="protein sequence ID" value="SMC32334.1"/>
    <property type="molecule type" value="Genomic_DNA"/>
</dbReference>
<dbReference type="RefSeq" id="WP_084573633.1">
    <property type="nucleotide sequence ID" value="NZ_CP155572.1"/>
</dbReference>
<reference evidence="5 6" key="1">
    <citation type="submission" date="2017-04" db="EMBL/GenBank/DDBJ databases">
        <authorList>
            <person name="Afonso C.L."/>
            <person name="Miller P.J."/>
            <person name="Scott M.A."/>
            <person name="Spackman E."/>
            <person name="Goraichik I."/>
            <person name="Dimitrov K.M."/>
            <person name="Suarez D.L."/>
            <person name="Swayne D.E."/>
        </authorList>
    </citation>
    <scope>NUCLEOTIDE SEQUENCE [LARGE SCALE GENOMIC DNA]</scope>
    <source>
        <strain evidence="5 6">DSM 5090</strain>
    </source>
</reference>
<dbReference type="PANTHER" id="PTHR30290:SF38">
    <property type="entry name" value="D,D-DIPEPTIDE-BINDING PERIPLASMIC PROTEIN DDPA-RELATED"/>
    <property type="match status" value="1"/>
</dbReference>
<evidence type="ECO:0000313" key="6">
    <source>
        <dbReference type="Proteomes" id="UP000192738"/>
    </source>
</evidence>
<dbReference type="Gene3D" id="3.40.190.10">
    <property type="entry name" value="Periplasmic binding protein-like II"/>
    <property type="match status" value="1"/>
</dbReference>
<organism evidence="5 6">
    <name type="scientific">Sporomusa malonica</name>
    <dbReference type="NCBI Taxonomy" id="112901"/>
    <lineage>
        <taxon>Bacteria</taxon>
        <taxon>Bacillati</taxon>
        <taxon>Bacillota</taxon>
        <taxon>Negativicutes</taxon>
        <taxon>Selenomonadales</taxon>
        <taxon>Sporomusaceae</taxon>
        <taxon>Sporomusa</taxon>
    </lineage>
</organism>
<dbReference type="InterPro" id="IPR023765">
    <property type="entry name" value="SBP_5_CS"/>
</dbReference>
<dbReference type="STRING" id="112901.SAMN04488500_10197"/>
<protein>
    <submittedName>
        <fullName evidence="5">Peptide/nickel transport system substrate-binding protein</fullName>
    </submittedName>
</protein>
<dbReference type="PROSITE" id="PS51257">
    <property type="entry name" value="PROKAR_LIPOPROTEIN"/>
    <property type="match status" value="1"/>
</dbReference>
<comment type="subcellular location">
    <subcellularLocation>
        <location evidence="1">Cell membrane</location>
        <topology evidence="1">Lipid-anchor</topology>
    </subcellularLocation>
</comment>
<dbReference type="PANTHER" id="PTHR30290">
    <property type="entry name" value="PERIPLASMIC BINDING COMPONENT OF ABC TRANSPORTER"/>
    <property type="match status" value="1"/>
</dbReference>
<dbReference type="Pfam" id="PF00496">
    <property type="entry name" value="SBP_bac_5"/>
    <property type="match status" value="1"/>
</dbReference>
<dbReference type="GO" id="GO:0030288">
    <property type="term" value="C:outer membrane-bounded periplasmic space"/>
    <property type="evidence" value="ECO:0007669"/>
    <property type="project" value="TreeGrafter"/>
</dbReference>
<evidence type="ECO:0000256" key="3">
    <source>
        <dbReference type="ARBA" id="ARBA00022729"/>
    </source>
</evidence>
<dbReference type="OrthoDB" id="137511at2"/>
<dbReference type="AlphaFoldDB" id="A0A1W1Y875"/>
<dbReference type="InterPro" id="IPR039424">
    <property type="entry name" value="SBP_5"/>
</dbReference>
<accession>A0A1W1Y875</accession>
<evidence type="ECO:0000256" key="1">
    <source>
        <dbReference type="ARBA" id="ARBA00004193"/>
    </source>
</evidence>
<dbReference type="SUPFAM" id="SSF53850">
    <property type="entry name" value="Periplasmic binding protein-like II"/>
    <property type="match status" value="1"/>
</dbReference>
<evidence type="ECO:0000313" key="5">
    <source>
        <dbReference type="EMBL" id="SMC32334.1"/>
    </source>
</evidence>
<evidence type="ECO:0000259" key="4">
    <source>
        <dbReference type="Pfam" id="PF00496"/>
    </source>
</evidence>
<dbReference type="GO" id="GO:1904680">
    <property type="term" value="F:peptide transmembrane transporter activity"/>
    <property type="evidence" value="ECO:0007669"/>
    <property type="project" value="TreeGrafter"/>
</dbReference>
<dbReference type="PIRSF" id="PIRSF002741">
    <property type="entry name" value="MppA"/>
    <property type="match status" value="1"/>
</dbReference>
<dbReference type="CDD" id="cd08512">
    <property type="entry name" value="PBP2_NikA_DppA_OppA_like_7"/>
    <property type="match status" value="1"/>
</dbReference>
<sequence length="525" mass="58757">MKKLSYLMVLVLLVMVLGGCGSSKPAEQASKKVPNDVLVVGMSLDLATLDPAATMDNASWKITYPCYDRLVQYKTNNGKSSTEVEPMAAESWSVSPDGKEWIFKLRKNIKFHDGSPLTAQAVKFSFDRVMKIKKGPADYFPTLKAVEVVDDYTVKFVMEKPFPPFLYTLATNAASIINPKVMAHEKNGDLASGYLVDHTMGSGAYDLKEWNLGQNIKLQAVNDYWGGAPALKTVLIQFIKDPSAQRLQLENGDIDIAESIPTEQLDQLKTKPDLQIVESPSLLVSYVYLNNKKAPLDNVKVRQALNYAIDHNAIIQGAIKGKGIQLKGPIPEGLWGYDPNAKGYNLNIEKGKQLLAEAGFAQGLTLKLLYSDYKSFWESEALLLQDNLAKIGVKVELEKIAWATLRDKVDRADYDLCLGAWSPDYADPQMFMTYWYDSRMFGLAGNRAFYKNDAVDALLREAEQISDQGARTKLYQQAQAIVLEEAPYILLFQSNSMVAMRKNVQGYVYNPMLESMYNFESMKKN</sequence>
<keyword evidence="3" id="KW-0732">Signal</keyword>
<feature type="domain" description="Solute-binding protein family 5" evidence="4">
    <location>
        <begin position="83"/>
        <end position="438"/>
    </location>
</feature>
<proteinExistence type="inferred from homology"/>
<dbReference type="Gene3D" id="3.10.105.10">
    <property type="entry name" value="Dipeptide-binding Protein, Domain 3"/>
    <property type="match status" value="1"/>
</dbReference>
<evidence type="ECO:0000256" key="2">
    <source>
        <dbReference type="ARBA" id="ARBA00005695"/>
    </source>
</evidence>
<dbReference type="GO" id="GO:0043190">
    <property type="term" value="C:ATP-binding cassette (ABC) transporter complex"/>
    <property type="evidence" value="ECO:0007669"/>
    <property type="project" value="InterPro"/>
</dbReference>
<dbReference type="InterPro" id="IPR030678">
    <property type="entry name" value="Peptide/Ni-bd"/>
</dbReference>
<dbReference type="InterPro" id="IPR000914">
    <property type="entry name" value="SBP_5_dom"/>
</dbReference>
<dbReference type="Gene3D" id="3.90.76.10">
    <property type="entry name" value="Dipeptide-binding Protein, Domain 1"/>
    <property type="match status" value="1"/>
</dbReference>
<keyword evidence="6" id="KW-1185">Reference proteome</keyword>
<gene>
    <name evidence="5" type="ORF">SAMN04488500_10197</name>
</gene>
<dbReference type="PROSITE" id="PS01040">
    <property type="entry name" value="SBP_BACTERIAL_5"/>
    <property type="match status" value="1"/>
</dbReference>
<comment type="similarity">
    <text evidence="2">Belongs to the bacterial solute-binding protein 5 family.</text>
</comment>
<dbReference type="GO" id="GO:0042938">
    <property type="term" value="P:dipeptide transport"/>
    <property type="evidence" value="ECO:0007669"/>
    <property type="project" value="TreeGrafter"/>
</dbReference>
<dbReference type="Proteomes" id="UP000192738">
    <property type="component" value="Unassembled WGS sequence"/>
</dbReference>
<name>A0A1W1Y875_9FIRM</name>